<keyword evidence="2" id="KW-1185">Reference proteome</keyword>
<gene>
    <name evidence="1" type="ORF">RS130_15245</name>
</gene>
<dbReference type="Proteomes" id="UP001247805">
    <property type="component" value="Unassembled WGS sequence"/>
</dbReference>
<dbReference type="InterPro" id="IPR044691">
    <property type="entry name" value="DCC1_Trx"/>
</dbReference>
<evidence type="ECO:0000313" key="1">
    <source>
        <dbReference type="EMBL" id="MDU0355073.1"/>
    </source>
</evidence>
<dbReference type="EMBL" id="JAWDIO010000002">
    <property type="protein sequence ID" value="MDU0355073.1"/>
    <property type="molecule type" value="Genomic_DNA"/>
</dbReference>
<dbReference type="PANTHER" id="PTHR34290:SF2">
    <property type="entry name" value="OS04G0668800 PROTEIN"/>
    <property type="match status" value="1"/>
</dbReference>
<dbReference type="InterPro" id="IPR007263">
    <property type="entry name" value="DCC1-like"/>
</dbReference>
<name>A0ABU3SYI5_9ALTE</name>
<organism evidence="1 2">
    <name type="scientific">Paraglaciecola aquimarina</name>
    <dbReference type="NCBI Taxonomy" id="1235557"/>
    <lineage>
        <taxon>Bacteria</taxon>
        <taxon>Pseudomonadati</taxon>
        <taxon>Pseudomonadota</taxon>
        <taxon>Gammaproteobacteria</taxon>
        <taxon>Alteromonadales</taxon>
        <taxon>Alteromonadaceae</taxon>
        <taxon>Paraglaciecola</taxon>
    </lineage>
</organism>
<accession>A0ABU3SYI5</accession>
<evidence type="ECO:0000313" key="2">
    <source>
        <dbReference type="Proteomes" id="UP001247805"/>
    </source>
</evidence>
<dbReference type="RefSeq" id="WP_316026630.1">
    <property type="nucleotide sequence ID" value="NZ_JAWDIO010000002.1"/>
</dbReference>
<sequence>MLTIFYDGLCPLCSAEMRHLKAADSNKKIVLVDIQQQDFIVNYPDIDYQQATKILHGIYQGELLLGLAVTHRAWTLVGKGFWVAPLNWPVLKSVSHWIYLGIAKYRHPISRFLSRAFGLNITQCSSGSCYDKHNNRRQ</sequence>
<dbReference type="PANTHER" id="PTHR34290">
    <property type="entry name" value="SI:CH73-390P7.2"/>
    <property type="match status" value="1"/>
</dbReference>
<protein>
    <submittedName>
        <fullName evidence="1">DUF393 domain-containing protein</fullName>
    </submittedName>
</protein>
<comment type="caution">
    <text evidence="1">The sequence shown here is derived from an EMBL/GenBank/DDBJ whole genome shotgun (WGS) entry which is preliminary data.</text>
</comment>
<proteinExistence type="predicted"/>
<dbReference type="Pfam" id="PF04134">
    <property type="entry name" value="DCC1-like"/>
    <property type="match status" value="1"/>
</dbReference>
<reference evidence="1 2" key="1">
    <citation type="submission" date="2023-10" db="EMBL/GenBank/DDBJ databases">
        <title>Glaciecola aquimarina strain GGW-M5 nov., isolated from a coastal seawater.</title>
        <authorList>
            <person name="Bayburt H."/>
            <person name="Kim J.M."/>
            <person name="Choi B.J."/>
            <person name="Jeon C.O."/>
        </authorList>
    </citation>
    <scope>NUCLEOTIDE SEQUENCE [LARGE SCALE GENOMIC DNA]</scope>
    <source>
        <strain evidence="1 2">KCTC 32108</strain>
    </source>
</reference>